<evidence type="ECO:0000313" key="3">
    <source>
        <dbReference type="Proteomes" id="UP000005408"/>
    </source>
</evidence>
<protein>
    <submittedName>
        <fullName evidence="2">Uncharacterized protein</fullName>
    </submittedName>
</protein>
<evidence type="ECO:0000313" key="2">
    <source>
        <dbReference type="EnsemblMetazoa" id="G4205.1:cds"/>
    </source>
</evidence>
<feature type="region of interest" description="Disordered" evidence="1">
    <location>
        <begin position="1"/>
        <end position="73"/>
    </location>
</feature>
<organism evidence="2 3">
    <name type="scientific">Magallana gigas</name>
    <name type="common">Pacific oyster</name>
    <name type="synonym">Crassostrea gigas</name>
    <dbReference type="NCBI Taxonomy" id="29159"/>
    <lineage>
        <taxon>Eukaryota</taxon>
        <taxon>Metazoa</taxon>
        <taxon>Spiralia</taxon>
        <taxon>Lophotrochozoa</taxon>
        <taxon>Mollusca</taxon>
        <taxon>Bivalvia</taxon>
        <taxon>Autobranchia</taxon>
        <taxon>Pteriomorphia</taxon>
        <taxon>Ostreida</taxon>
        <taxon>Ostreoidea</taxon>
        <taxon>Ostreidae</taxon>
        <taxon>Magallana</taxon>
    </lineage>
</organism>
<dbReference type="AlphaFoldDB" id="A0A8W8N1C1"/>
<feature type="compositionally biased region" description="Basic and acidic residues" evidence="1">
    <location>
        <begin position="37"/>
        <end position="49"/>
    </location>
</feature>
<keyword evidence="3" id="KW-1185">Reference proteome</keyword>
<accession>A0A8W8N1C1</accession>
<sequence length="129" mass="15228">MANRRKKAKEEAKDLLQQPSPKPVDDPLEPDDEGVERDEPLDQPAEHLEPYGFSEEEEMEDSIIKQKSMELTPEQEQELAEFYEENPSFYDKSRSDFKNSKKKDRLLQEKAETMNLTVADIRLWYRYAS</sequence>
<dbReference type="EnsemblMetazoa" id="G4205.1">
    <property type="protein sequence ID" value="G4205.1:cds"/>
    <property type="gene ID" value="G4205"/>
</dbReference>
<proteinExistence type="predicted"/>
<name>A0A8W8N1C1_MAGGI</name>
<dbReference type="Proteomes" id="UP000005408">
    <property type="component" value="Unassembled WGS sequence"/>
</dbReference>
<reference evidence="2" key="1">
    <citation type="submission" date="2022-08" db="UniProtKB">
        <authorList>
            <consortium name="EnsemblMetazoa"/>
        </authorList>
    </citation>
    <scope>IDENTIFICATION</scope>
    <source>
        <strain evidence="2">05x7-T-G4-1.051#20</strain>
    </source>
</reference>
<feature type="compositionally biased region" description="Acidic residues" evidence="1">
    <location>
        <begin position="26"/>
        <end position="36"/>
    </location>
</feature>
<evidence type="ECO:0000256" key="1">
    <source>
        <dbReference type="SAM" id="MobiDB-lite"/>
    </source>
</evidence>